<dbReference type="OrthoDB" id="10253744at2759"/>
<dbReference type="RefSeq" id="XP_958639.1">
    <property type="nucleotide sequence ID" value="XM_953546.2"/>
</dbReference>
<dbReference type="HOGENOM" id="CLU_033921_0_0_1"/>
<dbReference type="InterPro" id="IPR036249">
    <property type="entry name" value="Thioredoxin-like_sf"/>
</dbReference>
<dbReference type="AlphaFoldDB" id="Q7S210"/>
<dbReference type="GeneID" id="3874786"/>
<evidence type="ECO:0000313" key="3">
    <source>
        <dbReference type="Proteomes" id="UP000001805"/>
    </source>
</evidence>
<dbReference type="SUPFAM" id="SSF52833">
    <property type="entry name" value="Thioredoxin-like"/>
    <property type="match status" value="1"/>
</dbReference>
<dbReference type="InterPro" id="IPR009737">
    <property type="entry name" value="Aim32/Apd1-like"/>
</dbReference>
<dbReference type="Pfam" id="PF06999">
    <property type="entry name" value="Suc_Fer-like"/>
    <property type="match status" value="1"/>
</dbReference>
<dbReference type="EMBL" id="CM002241">
    <property type="protein sequence ID" value="EAA29403.1"/>
    <property type="molecule type" value="Genomic_DNA"/>
</dbReference>
<protein>
    <submittedName>
        <fullName evidence="2">Sucrase/ferredoxin domain-containing protein</fullName>
    </submittedName>
</protein>
<dbReference type="PANTHER" id="PTHR31902:SF14">
    <property type="entry name" value="ACTIN PATCHES DISTAL PROTEIN 1"/>
    <property type="match status" value="1"/>
</dbReference>
<dbReference type="KEGG" id="ncr:NCU05986"/>
<dbReference type="Proteomes" id="UP000001805">
    <property type="component" value="Chromosome 5, Linkage Group VI"/>
</dbReference>
<dbReference type="PaxDb" id="5141-EFNCRP00000001429"/>
<keyword evidence="3" id="KW-1185">Reference proteome</keyword>
<evidence type="ECO:0000256" key="1">
    <source>
        <dbReference type="SAM" id="MobiDB-lite"/>
    </source>
</evidence>
<accession>Q7S210</accession>
<reference evidence="2 3" key="1">
    <citation type="journal article" date="2003" name="Nature">
        <title>The genome sequence of the filamentous fungus Neurospora crassa.</title>
        <authorList>
            <person name="Galagan J.E."/>
            <person name="Calvo S.E."/>
            <person name="Borkovich K.A."/>
            <person name="Selker E.U."/>
            <person name="Read N.D."/>
            <person name="Jaffe D."/>
            <person name="FitzHugh W."/>
            <person name="Ma L.J."/>
            <person name="Smirnov S."/>
            <person name="Purcell S."/>
            <person name="Rehman B."/>
            <person name="Elkins T."/>
            <person name="Engels R."/>
            <person name="Wang S."/>
            <person name="Nielsen C.B."/>
            <person name="Butler J."/>
            <person name="Endrizzi M."/>
            <person name="Qui D."/>
            <person name="Ianakiev P."/>
            <person name="Bell-Pedersen D."/>
            <person name="Nelson M.A."/>
            <person name="Werner-Washburne M."/>
            <person name="Selitrennikoff C.P."/>
            <person name="Kinsey J.A."/>
            <person name="Braun E.L."/>
            <person name="Zelter A."/>
            <person name="Schulte U."/>
            <person name="Kothe G.O."/>
            <person name="Jedd G."/>
            <person name="Mewes W."/>
            <person name="Staben C."/>
            <person name="Marcotte E."/>
            <person name="Greenberg D."/>
            <person name="Roy A."/>
            <person name="Foley K."/>
            <person name="Naylor J."/>
            <person name="Stange-Thomann N."/>
            <person name="Barrett R."/>
            <person name="Gnerre S."/>
            <person name="Kamal M."/>
            <person name="Kamvysselis M."/>
            <person name="Mauceli E."/>
            <person name="Bielke C."/>
            <person name="Rudd S."/>
            <person name="Frishman D."/>
            <person name="Krystofova S."/>
            <person name="Rasmussen C."/>
            <person name="Metzenberg R.L."/>
            <person name="Perkins D.D."/>
            <person name="Kroken S."/>
            <person name="Cogoni C."/>
            <person name="Macino G."/>
            <person name="Catcheside D."/>
            <person name="Li W."/>
            <person name="Pratt R.J."/>
            <person name="Osmani S.A."/>
            <person name="DeSouza C.P."/>
            <person name="Glass L."/>
            <person name="Orbach M.J."/>
            <person name="Berglund J.A."/>
            <person name="Voelker R."/>
            <person name="Yarden O."/>
            <person name="Plamann M."/>
            <person name="Seiler S."/>
            <person name="Dunlap J."/>
            <person name="Radford A."/>
            <person name="Aramayo R."/>
            <person name="Natvig D.O."/>
            <person name="Alex L.A."/>
            <person name="Mannhaupt G."/>
            <person name="Ebbole D.J."/>
            <person name="Freitag M."/>
            <person name="Paulsen I."/>
            <person name="Sachs M.S."/>
            <person name="Lander E.S."/>
            <person name="Nusbaum C."/>
            <person name="Birren B."/>
        </authorList>
    </citation>
    <scope>NUCLEOTIDE SEQUENCE [LARGE SCALE GENOMIC DNA]</scope>
    <source>
        <strain evidence="3">ATCC 24698 / 74-OR23-1A / CBS 708.71 / DSM 1257 / FGSC 987</strain>
    </source>
</reference>
<proteinExistence type="predicted"/>
<name>Q7S210_NEUCR</name>
<feature type="region of interest" description="Disordered" evidence="1">
    <location>
        <begin position="282"/>
        <end position="332"/>
    </location>
</feature>
<feature type="compositionally biased region" description="Basic and acidic residues" evidence="1">
    <location>
        <begin position="282"/>
        <end position="296"/>
    </location>
</feature>
<dbReference type="PANTHER" id="PTHR31902">
    <property type="entry name" value="ACTIN PATCHES DISTAL PROTEIN 1"/>
    <property type="match status" value="1"/>
</dbReference>
<dbReference type="InParanoid" id="Q7S210"/>
<dbReference type="FunCoup" id="Q7S210">
    <property type="interactions" value="29"/>
</dbReference>
<dbReference type="CDD" id="cd03062">
    <property type="entry name" value="TRX_Fd_Sucrase"/>
    <property type="match status" value="1"/>
</dbReference>
<dbReference type="STRING" id="367110.Q7S210"/>
<dbReference type="VEuPathDB" id="FungiDB:NCU05986"/>
<feature type="compositionally biased region" description="Acidic residues" evidence="1">
    <location>
        <begin position="320"/>
        <end position="330"/>
    </location>
</feature>
<sequence>MFRSLLSSAKSLAIGDSGNKATKPEDLFPVVSKEVDGDDCDHDCATCTITYPRSFKIDEEDKLFGLVKGWETHVLVATGKTDWVRDVADEKGSVMQAIAEAKAPANGKLMLSASNIPTPHHPPSYSEPTTLLLLPAFILIENVTPATVPLVLEKIISQAPTNSTPLAPFSLPRSLEAPLPEASPAYIKELTTRPCPHQALILLCSQKTRDARCGQSAPLLRKELQRHLQPLGLYRDLDDERPGGVGIYFISHVGGHKYSANMLVYRRPDAFGLDHVERAKAEGDQELVPKKPEELRRRKQGGVTKEGEEEGKQEEGKGQEEEEEEEEENGEVGAAQCIWLARVKPEDCEGIVKFTVLQGKVIKPQSQLRGGFDRQRGVLSW</sequence>
<gene>
    <name evidence="2" type="ORF">NCU05986</name>
</gene>
<organism evidence="2 3">
    <name type="scientific">Neurospora crassa (strain ATCC 24698 / 74-OR23-1A / CBS 708.71 / DSM 1257 / FGSC 987)</name>
    <dbReference type="NCBI Taxonomy" id="367110"/>
    <lineage>
        <taxon>Eukaryota</taxon>
        <taxon>Fungi</taxon>
        <taxon>Dikarya</taxon>
        <taxon>Ascomycota</taxon>
        <taxon>Pezizomycotina</taxon>
        <taxon>Sordariomycetes</taxon>
        <taxon>Sordariomycetidae</taxon>
        <taxon>Sordariales</taxon>
        <taxon>Sordariaceae</taxon>
        <taxon>Neurospora</taxon>
    </lineage>
</organism>
<evidence type="ECO:0000313" key="2">
    <source>
        <dbReference type="EMBL" id="EAA29403.1"/>
    </source>
</evidence>